<accession>A0ABX1K188</accession>
<keyword evidence="1" id="KW-0472">Membrane</keyword>
<gene>
    <name evidence="2" type="ORF">HGA02_10370</name>
</gene>
<dbReference type="RefSeq" id="WP_168678940.1">
    <property type="nucleotide sequence ID" value="NZ_JAAXOY010000234.1"/>
</dbReference>
<evidence type="ECO:0000313" key="2">
    <source>
        <dbReference type="EMBL" id="NKY39919.1"/>
    </source>
</evidence>
<evidence type="ECO:0000256" key="1">
    <source>
        <dbReference type="SAM" id="Phobius"/>
    </source>
</evidence>
<dbReference type="Proteomes" id="UP000777774">
    <property type="component" value="Unassembled WGS sequence"/>
</dbReference>
<feature type="transmembrane region" description="Helical" evidence="1">
    <location>
        <begin position="96"/>
        <end position="114"/>
    </location>
</feature>
<keyword evidence="1" id="KW-0812">Transmembrane</keyword>
<organism evidence="2 3">
    <name type="scientific">Cellulomonas septica</name>
    <dbReference type="NCBI Taxonomy" id="285080"/>
    <lineage>
        <taxon>Bacteria</taxon>
        <taxon>Bacillati</taxon>
        <taxon>Actinomycetota</taxon>
        <taxon>Actinomycetes</taxon>
        <taxon>Micrococcales</taxon>
        <taxon>Cellulomonadaceae</taxon>
        <taxon>Cellulomonas</taxon>
    </lineage>
</organism>
<sequence length="150" mass="15874">MASDDDHAPLTYGERTAWTTAVTVPLGTIGYLAVVVPRALREPVADVAWAGPMLWAMGFTLVGGIVGAIVLATVTRDHDTSQDVRDTQIERYGDRIALVGTAVGAVAVLALAMLEVDWFWIGSTLFLLGAIGTTWGAVAQLRAYRGAFVG</sequence>
<evidence type="ECO:0008006" key="4">
    <source>
        <dbReference type="Google" id="ProtNLM"/>
    </source>
</evidence>
<keyword evidence="1" id="KW-1133">Transmembrane helix</keyword>
<dbReference type="EMBL" id="JAAXOY010000234">
    <property type="protein sequence ID" value="NKY39919.1"/>
    <property type="molecule type" value="Genomic_DNA"/>
</dbReference>
<feature type="transmembrane region" description="Helical" evidence="1">
    <location>
        <begin position="53"/>
        <end position="75"/>
    </location>
</feature>
<proteinExistence type="predicted"/>
<reference evidence="2 3" key="1">
    <citation type="submission" date="2020-04" db="EMBL/GenBank/DDBJ databases">
        <title>MicrobeNet Type strains.</title>
        <authorList>
            <person name="Nicholson A.C."/>
        </authorList>
    </citation>
    <scope>NUCLEOTIDE SEQUENCE [LARGE SCALE GENOMIC DNA]</scope>
    <source>
        <strain evidence="2 3">ATCC BAA-787</strain>
    </source>
</reference>
<protein>
    <recommendedName>
        <fullName evidence="4">DUF2231 domain-containing protein</fullName>
    </recommendedName>
</protein>
<name>A0ABX1K188_9CELL</name>
<evidence type="ECO:0000313" key="3">
    <source>
        <dbReference type="Proteomes" id="UP000777774"/>
    </source>
</evidence>
<comment type="caution">
    <text evidence="2">The sequence shown here is derived from an EMBL/GenBank/DDBJ whole genome shotgun (WGS) entry which is preliminary data.</text>
</comment>
<feature type="transmembrane region" description="Helical" evidence="1">
    <location>
        <begin position="120"/>
        <end position="138"/>
    </location>
</feature>
<keyword evidence="3" id="KW-1185">Reference proteome</keyword>